<keyword evidence="4" id="KW-0072">Autophagy</keyword>
<organism evidence="10 11">
    <name type="scientific">Zophobas morio</name>
    <dbReference type="NCBI Taxonomy" id="2755281"/>
    <lineage>
        <taxon>Eukaryota</taxon>
        <taxon>Metazoa</taxon>
        <taxon>Ecdysozoa</taxon>
        <taxon>Arthropoda</taxon>
        <taxon>Hexapoda</taxon>
        <taxon>Insecta</taxon>
        <taxon>Pterygota</taxon>
        <taxon>Neoptera</taxon>
        <taxon>Endopterygota</taxon>
        <taxon>Coleoptera</taxon>
        <taxon>Polyphaga</taxon>
        <taxon>Cucujiformia</taxon>
        <taxon>Tenebrionidae</taxon>
        <taxon>Zophobas</taxon>
    </lineage>
</organism>
<dbReference type="InterPro" id="IPR013766">
    <property type="entry name" value="Thioredoxin_domain"/>
</dbReference>
<dbReference type="PRINTS" id="PR00625">
    <property type="entry name" value="JDOMAIN"/>
</dbReference>
<dbReference type="SUPFAM" id="SSF52833">
    <property type="entry name" value="Thioredoxin-like"/>
    <property type="match status" value="5"/>
</dbReference>
<accession>A0AA38I6Z5</accession>
<sequence length="775" mass="88733">MKTYKNLMFLSVFILCYCLKSSAEENDDFYKLLGVPRDATTKEIRKAFKNLAVKLHPDKNQDDEEADQKFIKIARAYETLKDPDTRKHYDVHGDAGSSDKKQQYHSYTYYRDQFGIYDDDPLIVTLSRADYEVNILDDSQAWFVNFYSPNCHHCHELAPTWRKLASDLEGVVRIAAVNCEDDWSLCYQLSIESYPTLLYYEKQAHLHEGQRYRGPRTFDRLKDYVLSQLTVDVKDITTESWSDGDSHKQWLLFLCSEDGFDCPEHETRLKMAAILDGLMSVGLVTSPQLCDQVSESHKINPVVLWQPDDKVHKIAGSDSKEILESVLNILPNPPSLDEQQFQEIRANLRNGNEKPWLLCFYLGTATDLNLQLKRLPGLIPSINIGLIHCGKNSPLCSSLHISRYPSWAVLKVGGAFELHHGRDVLHEVSAFARDSAKSTNLHALSPADIANIMNEDSAWFVDWYAPWCPPCRKLMPELRRASQHFDPEQIQFGTVDCTLHRQLCSQHGIGSYPTTILYNGTRTQRFHGVPNEDGIVEFVNDMLTPSVISLDESSFGLLMRKPEDELWVVDFFAPWCGPCQRLGPEWRKLAKQVAEFSEVKVAQVDCVANSEICSAQNVRSYPTIRLYPLGSRGLNTVAMYNGNRDVVSMKRWVLSLLPSPVISMNAEMFRDQILAKQSVLPWLVEFYAPWCGHCTHFEPEFMKVANRLEGYIRSVKVDCEAERVFCATLYINSYPSLFLYLSPTERHEISTQSAKEIVSRVKQIVNDRHSKHDEL</sequence>
<keyword evidence="11" id="KW-1185">Reference proteome</keyword>
<dbReference type="GO" id="GO:0051787">
    <property type="term" value="F:misfolded protein binding"/>
    <property type="evidence" value="ECO:0007669"/>
    <property type="project" value="TreeGrafter"/>
</dbReference>
<dbReference type="GO" id="GO:0036498">
    <property type="term" value="P:IRE1-mediated unfolded protein response"/>
    <property type="evidence" value="ECO:0007669"/>
    <property type="project" value="TreeGrafter"/>
</dbReference>
<dbReference type="GO" id="GO:0005788">
    <property type="term" value="C:endoplasmic reticulum lumen"/>
    <property type="evidence" value="ECO:0007669"/>
    <property type="project" value="TreeGrafter"/>
</dbReference>
<dbReference type="InterPro" id="IPR052460">
    <property type="entry name" value="ER_disulfide_reductase"/>
</dbReference>
<comment type="subcellular location">
    <subcellularLocation>
        <location evidence="1">Endoplasmic reticulum membrane</location>
        <topology evidence="1">Single-pass type IV membrane protein</topology>
    </subcellularLocation>
</comment>
<dbReference type="Gene3D" id="3.40.30.10">
    <property type="entry name" value="Glutaredoxin"/>
    <property type="match status" value="6"/>
</dbReference>
<proteinExistence type="predicted"/>
<dbReference type="GO" id="GO:0005789">
    <property type="term" value="C:endoplasmic reticulum membrane"/>
    <property type="evidence" value="ECO:0007669"/>
    <property type="project" value="UniProtKB-SubCell"/>
</dbReference>
<dbReference type="EMBL" id="JALNTZ010000006">
    <property type="protein sequence ID" value="KAJ3650312.1"/>
    <property type="molecule type" value="Genomic_DNA"/>
</dbReference>
<dbReference type="PANTHER" id="PTHR44340">
    <property type="entry name" value="DNAJ HOMOLOG SUBFAMILY C MEMBER 10"/>
    <property type="match status" value="1"/>
</dbReference>
<keyword evidence="7" id="KW-0732">Signal</keyword>
<comment type="caution">
    <text evidence="10">The sequence shown here is derived from an EMBL/GenBank/DDBJ whole genome shotgun (WGS) entry which is preliminary data.</text>
</comment>
<feature type="chain" id="PRO_5041252041" description="DnaJ homolog subfamily C member 10" evidence="7">
    <location>
        <begin position="24"/>
        <end position="775"/>
    </location>
</feature>
<feature type="signal peptide" evidence="7">
    <location>
        <begin position="1"/>
        <end position="23"/>
    </location>
</feature>
<evidence type="ECO:0000256" key="6">
    <source>
        <dbReference type="ARBA" id="ARBA00035043"/>
    </source>
</evidence>
<dbReference type="InterPro" id="IPR036869">
    <property type="entry name" value="J_dom_sf"/>
</dbReference>
<evidence type="ECO:0000256" key="1">
    <source>
        <dbReference type="ARBA" id="ARBA00004163"/>
    </source>
</evidence>
<dbReference type="PROSITE" id="PS00194">
    <property type="entry name" value="THIOREDOXIN_1"/>
    <property type="match status" value="2"/>
</dbReference>
<evidence type="ECO:0000313" key="10">
    <source>
        <dbReference type="EMBL" id="KAJ3650312.1"/>
    </source>
</evidence>
<dbReference type="FunFam" id="3.40.30.10:FF:000135">
    <property type="entry name" value="DnaJ homolog subfamily C member 10"/>
    <property type="match status" value="1"/>
</dbReference>
<dbReference type="InterPro" id="IPR036249">
    <property type="entry name" value="Thioredoxin-like_sf"/>
</dbReference>
<gene>
    <name evidence="10" type="ORF">Zmor_022007</name>
</gene>
<evidence type="ECO:0000313" key="11">
    <source>
        <dbReference type="Proteomes" id="UP001168821"/>
    </source>
</evidence>
<feature type="domain" description="Thioredoxin" evidence="9">
    <location>
        <begin position="660"/>
        <end position="766"/>
    </location>
</feature>
<dbReference type="PROSITE" id="PS50076">
    <property type="entry name" value="DNAJ_2"/>
    <property type="match status" value="1"/>
</dbReference>
<protein>
    <recommendedName>
        <fullName evidence="2">DnaJ homolog subfamily C member 10</fullName>
    </recommendedName>
    <alternativeName>
        <fullName evidence="3">DnaJ homolog subfamily C member 16</fullName>
    </alternativeName>
    <alternativeName>
        <fullName evidence="6">Endoplasmic reticulum DNA J domain-containing protein 8</fullName>
    </alternativeName>
</protein>
<comment type="function">
    <text evidence="5">Plays an important role in regulating the size of autophagosomes during the formation process.</text>
</comment>
<dbReference type="PRINTS" id="PR00421">
    <property type="entry name" value="THIOREDOXIN"/>
</dbReference>
<dbReference type="CDD" id="cd02961">
    <property type="entry name" value="PDI_a_family"/>
    <property type="match status" value="1"/>
</dbReference>
<evidence type="ECO:0000256" key="2">
    <source>
        <dbReference type="ARBA" id="ARBA00020920"/>
    </source>
</evidence>
<evidence type="ECO:0000256" key="4">
    <source>
        <dbReference type="ARBA" id="ARBA00023006"/>
    </source>
</evidence>
<dbReference type="Proteomes" id="UP001168821">
    <property type="component" value="Unassembled WGS sequence"/>
</dbReference>
<dbReference type="Pfam" id="PF00226">
    <property type="entry name" value="DnaJ"/>
    <property type="match status" value="1"/>
</dbReference>
<dbReference type="SUPFAM" id="SSF46565">
    <property type="entry name" value="Chaperone J-domain"/>
    <property type="match status" value="1"/>
</dbReference>
<dbReference type="GO" id="GO:0006914">
    <property type="term" value="P:autophagy"/>
    <property type="evidence" value="ECO:0007669"/>
    <property type="project" value="UniProtKB-KW"/>
</dbReference>
<dbReference type="Gene3D" id="1.10.287.110">
    <property type="entry name" value="DnaJ domain"/>
    <property type="match status" value="1"/>
</dbReference>
<dbReference type="FunFam" id="3.40.30.10:FF:000087">
    <property type="entry name" value="DnaJ homolog subfamily C member 10"/>
    <property type="match status" value="1"/>
</dbReference>
<reference evidence="10" key="1">
    <citation type="journal article" date="2023" name="G3 (Bethesda)">
        <title>Whole genome assemblies of Zophobas morio and Tenebrio molitor.</title>
        <authorList>
            <person name="Kaur S."/>
            <person name="Stinson S.A."/>
            <person name="diCenzo G.C."/>
        </authorList>
    </citation>
    <scope>NUCLEOTIDE SEQUENCE</scope>
    <source>
        <strain evidence="10">QUZm001</strain>
    </source>
</reference>
<dbReference type="GO" id="GO:0016671">
    <property type="term" value="F:oxidoreductase activity, acting on a sulfur group of donors, disulfide as acceptor"/>
    <property type="evidence" value="ECO:0007669"/>
    <property type="project" value="TreeGrafter"/>
</dbReference>
<dbReference type="FunFam" id="1.10.287.110:FF:000029">
    <property type="entry name" value="DnaJ homolog subfamily C member 10"/>
    <property type="match status" value="1"/>
</dbReference>
<dbReference type="GO" id="GO:0015035">
    <property type="term" value="F:protein-disulfide reductase activity"/>
    <property type="evidence" value="ECO:0007669"/>
    <property type="project" value="TreeGrafter"/>
</dbReference>
<feature type="domain" description="Thioredoxin" evidence="9">
    <location>
        <begin position="76"/>
        <end position="230"/>
    </location>
</feature>
<dbReference type="InterPro" id="IPR001623">
    <property type="entry name" value="DnaJ_domain"/>
</dbReference>
<dbReference type="Pfam" id="PF00085">
    <property type="entry name" value="Thioredoxin"/>
    <property type="match status" value="4"/>
</dbReference>
<evidence type="ECO:0000259" key="8">
    <source>
        <dbReference type="PROSITE" id="PS50076"/>
    </source>
</evidence>
<dbReference type="CDD" id="cd06257">
    <property type="entry name" value="DnaJ"/>
    <property type="match status" value="1"/>
</dbReference>
<feature type="domain" description="J" evidence="8">
    <location>
        <begin position="28"/>
        <end position="93"/>
    </location>
</feature>
<feature type="domain" description="Thioredoxin" evidence="9">
    <location>
        <begin position="517"/>
        <end position="658"/>
    </location>
</feature>
<dbReference type="SMART" id="SM00271">
    <property type="entry name" value="DnaJ"/>
    <property type="match status" value="1"/>
</dbReference>
<dbReference type="PANTHER" id="PTHR44340:SF1">
    <property type="entry name" value="DNAJ HOMOLOG SUBFAMILY C MEMBER 10"/>
    <property type="match status" value="1"/>
</dbReference>
<evidence type="ECO:0000259" key="9">
    <source>
        <dbReference type="PROSITE" id="PS51352"/>
    </source>
</evidence>
<dbReference type="PROSITE" id="PS51352">
    <property type="entry name" value="THIOREDOXIN_2"/>
    <property type="match status" value="3"/>
</dbReference>
<evidence type="ECO:0000256" key="5">
    <source>
        <dbReference type="ARBA" id="ARBA00035002"/>
    </source>
</evidence>
<dbReference type="PROSITE" id="PS00636">
    <property type="entry name" value="DNAJ_1"/>
    <property type="match status" value="1"/>
</dbReference>
<dbReference type="InterPro" id="IPR018253">
    <property type="entry name" value="DnaJ_domain_CS"/>
</dbReference>
<evidence type="ECO:0000256" key="3">
    <source>
        <dbReference type="ARBA" id="ARBA00020921"/>
    </source>
</evidence>
<evidence type="ECO:0000256" key="7">
    <source>
        <dbReference type="SAM" id="SignalP"/>
    </source>
</evidence>
<name>A0AA38I6Z5_9CUCU</name>
<dbReference type="InterPro" id="IPR017937">
    <property type="entry name" value="Thioredoxin_CS"/>
</dbReference>
<dbReference type="AlphaFoldDB" id="A0AA38I6Z5"/>